<evidence type="ECO:0000313" key="2">
    <source>
        <dbReference type="Proteomes" id="UP001595907"/>
    </source>
</evidence>
<keyword evidence="2" id="KW-1185">Reference proteome</keyword>
<accession>A0ABV8QRG4</accession>
<name>A0ABV8QRG4_9BACT</name>
<dbReference type="RefSeq" id="WP_379707563.1">
    <property type="nucleotide sequence ID" value="NZ_JBHSCZ010000001.1"/>
</dbReference>
<dbReference type="Pfam" id="PF20329">
    <property type="entry name" value="DUF6624"/>
    <property type="match status" value="1"/>
</dbReference>
<proteinExistence type="predicted"/>
<organism evidence="1 2">
    <name type="scientific">Ferruginibacter yonginensis</name>
    <dbReference type="NCBI Taxonomy" id="1310416"/>
    <lineage>
        <taxon>Bacteria</taxon>
        <taxon>Pseudomonadati</taxon>
        <taxon>Bacteroidota</taxon>
        <taxon>Chitinophagia</taxon>
        <taxon>Chitinophagales</taxon>
        <taxon>Chitinophagaceae</taxon>
        <taxon>Ferruginibacter</taxon>
    </lineage>
</organism>
<comment type="caution">
    <text evidence="1">The sequence shown here is derived from an EMBL/GenBank/DDBJ whole genome shotgun (WGS) entry which is preliminary data.</text>
</comment>
<reference evidence="2" key="1">
    <citation type="journal article" date="2019" name="Int. J. Syst. Evol. Microbiol.">
        <title>The Global Catalogue of Microorganisms (GCM) 10K type strain sequencing project: providing services to taxonomists for standard genome sequencing and annotation.</title>
        <authorList>
            <consortium name="The Broad Institute Genomics Platform"/>
            <consortium name="The Broad Institute Genome Sequencing Center for Infectious Disease"/>
            <person name="Wu L."/>
            <person name="Ma J."/>
        </authorList>
    </citation>
    <scope>NUCLEOTIDE SEQUENCE [LARGE SCALE GENOMIC DNA]</scope>
    <source>
        <strain evidence="2">CECT 8289</strain>
    </source>
</reference>
<dbReference type="Proteomes" id="UP001595907">
    <property type="component" value="Unassembled WGS sequence"/>
</dbReference>
<sequence length="209" mass="25063">MELIQSFKDPYFDKVNDTMKKWIPIFKSVFIDDQKNRILGYGFTKKGWKEQQKIDAQNLKIVTAFLDKYKWPTINDVGIFGQRTIGIVIQHAPLQIQEKYYPYLVDAYKKDPQLFETLALLEDRINVSNNRFQYYGTQLAYYKGEQVLYPVYNIDSLETWRKRIGFKISIENYFKLLRSNWNIQEYKSMLPDLINNFKVTNEMGIHYNF</sequence>
<protein>
    <submittedName>
        <fullName evidence="1">DUF6624 domain-containing protein</fullName>
    </submittedName>
</protein>
<evidence type="ECO:0000313" key="1">
    <source>
        <dbReference type="EMBL" id="MFC4262202.1"/>
    </source>
</evidence>
<dbReference type="InterPro" id="IPR046732">
    <property type="entry name" value="DUF6624"/>
</dbReference>
<dbReference type="EMBL" id="JBHSCZ010000001">
    <property type="protein sequence ID" value="MFC4262202.1"/>
    <property type="molecule type" value="Genomic_DNA"/>
</dbReference>
<gene>
    <name evidence="1" type="ORF">ACFOWM_04905</name>
</gene>